<evidence type="ECO:0000313" key="2">
    <source>
        <dbReference type="Proteomes" id="UP000005358"/>
    </source>
</evidence>
<evidence type="ECO:0000313" key="1">
    <source>
        <dbReference type="EMBL" id="EIA15879.1"/>
    </source>
</evidence>
<organism evidence="1 2">
    <name type="scientific">Clostridium perfringens F262</name>
    <dbReference type="NCBI Taxonomy" id="883064"/>
    <lineage>
        <taxon>Bacteria</taxon>
        <taxon>Bacillati</taxon>
        <taxon>Bacillota</taxon>
        <taxon>Clostridia</taxon>
        <taxon>Eubacteriales</taxon>
        <taxon>Clostridiaceae</taxon>
        <taxon>Clostridium</taxon>
    </lineage>
</organism>
<dbReference type="AlphaFoldDB" id="A0AAV3F986"/>
<dbReference type="Proteomes" id="UP000005358">
    <property type="component" value="Chromosome"/>
</dbReference>
<protein>
    <submittedName>
        <fullName evidence="1">Uncharacterized protein</fullName>
    </submittedName>
</protein>
<comment type="caution">
    <text evidence="1">The sequence shown here is derived from an EMBL/GenBank/DDBJ whole genome shotgun (WGS) entry which is preliminary data.</text>
</comment>
<accession>A0AAV3F986</accession>
<reference evidence="1 2" key="1">
    <citation type="journal article" date="2012" name="PLoS ONE">
        <title>Genome Sequencing and Analysis of a Type A Clostridium perfringens Isolate from a Case of Bovine Clostridial Abomasitis.</title>
        <authorList>
            <person name="Nowell V.J."/>
            <person name="Kropinski A.M."/>
            <person name="Songer J.G."/>
            <person name="Macinnes J.I."/>
            <person name="Parreira V.R."/>
            <person name="Prescott J.F."/>
        </authorList>
    </citation>
    <scope>NUCLEOTIDE SEQUENCE [LARGE SCALE GENOMIC DNA]</scope>
    <source>
        <strain evidence="1 2">F262</strain>
    </source>
</reference>
<proteinExistence type="predicted"/>
<name>A0AAV3F986_CLOPF</name>
<gene>
    <name evidence="1" type="ORF">HA1_14926</name>
</gene>
<sequence length="36" mass="4437">MLNRIFCCTKKQMKLKNEIALYFNTIPYKREKEVLE</sequence>
<dbReference type="EMBL" id="AFES01000039">
    <property type="protein sequence ID" value="EIA15879.1"/>
    <property type="molecule type" value="Genomic_DNA"/>
</dbReference>